<dbReference type="Pfam" id="PF05926">
    <property type="entry name" value="Phage_GPL"/>
    <property type="match status" value="1"/>
</dbReference>
<evidence type="ECO:0000313" key="2">
    <source>
        <dbReference type="EMBL" id="MBC3474127.1"/>
    </source>
</evidence>
<reference evidence="2 3" key="1">
    <citation type="journal article" date="2020" name="Microorganisms">
        <title>Reliable Identification of Environmental Pseudomonas Isolates Using the rpoD Gene.</title>
        <authorList>
            <consortium name="The Broad Institute Genome Sequencing Platform"/>
            <person name="Girard L."/>
            <person name="Lood C."/>
            <person name="Rokni-Zadeh H."/>
            <person name="van Noort V."/>
            <person name="Lavigne R."/>
            <person name="De Mot R."/>
        </authorList>
    </citation>
    <scope>NUCLEOTIDE SEQUENCE [LARGE SCALE GENOMIC DNA]</scope>
    <source>
        <strain evidence="2 3">RW7P2</strain>
    </source>
</reference>
<sequence length="125" mass="13971">MSSERMEDLPPPPALPVKGARFPDGDDPFWPRIELCSLRERLRLGGQVSEARLALAARCAAINAASEFAHWRAVLRGRGYKRLEDVAGHDHGRALSVCYRRFVEAAVMRTLYTKPGGQVVWRTPS</sequence>
<proteinExistence type="predicted"/>
<feature type="region of interest" description="Disordered" evidence="1">
    <location>
        <begin position="1"/>
        <end position="23"/>
    </location>
</feature>
<evidence type="ECO:0000256" key="1">
    <source>
        <dbReference type="SAM" id="MobiDB-lite"/>
    </source>
</evidence>
<evidence type="ECO:0000313" key="3">
    <source>
        <dbReference type="Proteomes" id="UP000628086"/>
    </source>
</evidence>
<keyword evidence="3" id="KW-1185">Reference proteome</keyword>
<accession>A0ABR6V2K1</accession>
<dbReference type="EMBL" id="JABWRS010000001">
    <property type="protein sequence ID" value="MBC3474127.1"/>
    <property type="molecule type" value="Genomic_DNA"/>
</dbReference>
<protein>
    <submittedName>
        <fullName evidence="2">Head completion/stabilization protein</fullName>
    </submittedName>
</protein>
<gene>
    <name evidence="2" type="ORF">HU747_00810</name>
</gene>
<comment type="caution">
    <text evidence="2">The sequence shown here is derived from an EMBL/GenBank/DDBJ whole genome shotgun (WGS) entry which is preliminary data.</text>
</comment>
<organism evidence="2 3">
    <name type="scientific">Pseudomonas taiwanensis</name>
    <dbReference type="NCBI Taxonomy" id="470150"/>
    <lineage>
        <taxon>Bacteria</taxon>
        <taxon>Pseudomonadati</taxon>
        <taxon>Pseudomonadota</taxon>
        <taxon>Gammaproteobacteria</taxon>
        <taxon>Pseudomonadales</taxon>
        <taxon>Pseudomonadaceae</taxon>
        <taxon>Pseudomonas</taxon>
    </lineage>
</organism>
<dbReference type="Proteomes" id="UP000628086">
    <property type="component" value="Unassembled WGS sequence"/>
</dbReference>
<name>A0ABR6V2K1_9PSED</name>
<dbReference type="InterPro" id="IPR009225">
    <property type="entry name" value="Phage_head_completion_GpL"/>
</dbReference>